<name>A0ABQ5KGX9_9EUKA</name>
<feature type="non-terminal residue" evidence="2">
    <location>
        <position position="212"/>
    </location>
</feature>
<feature type="compositionally biased region" description="Basic and acidic residues" evidence="1">
    <location>
        <begin position="112"/>
        <end position="136"/>
    </location>
</feature>
<keyword evidence="3" id="KW-1185">Reference proteome</keyword>
<evidence type="ECO:0000256" key="1">
    <source>
        <dbReference type="SAM" id="MobiDB-lite"/>
    </source>
</evidence>
<protein>
    <submittedName>
        <fullName evidence="2">Uncharacterized protein</fullName>
    </submittedName>
</protein>
<gene>
    <name evidence="2" type="ORF">ADUPG1_001898</name>
</gene>
<feature type="compositionally biased region" description="Acidic residues" evidence="1">
    <location>
        <begin position="72"/>
        <end position="111"/>
    </location>
</feature>
<feature type="region of interest" description="Disordered" evidence="1">
    <location>
        <begin position="72"/>
        <end position="212"/>
    </location>
</feature>
<evidence type="ECO:0000313" key="2">
    <source>
        <dbReference type="EMBL" id="GKT31206.1"/>
    </source>
</evidence>
<evidence type="ECO:0000313" key="3">
    <source>
        <dbReference type="Proteomes" id="UP001057375"/>
    </source>
</evidence>
<accession>A0ABQ5KGX9</accession>
<sequence>EEKEEEETQTDLILETTKIHDDHVVVSSHSLLEKDEKVTSVAKTVDVSASQDPILEFRMPLDLMDEMKQELIDEGELDQNGELKMEEEEEEEEEVETEEKVEEKEESEEEEKNEKVVEDSHHDISPNTDRELHIESSKTIPSPIVLDDIEKDAKKDISTNVEVEEDYKHIEEEQQQEEGKEVIDEEEDKEESGEEEPGSTIIHLSQGEEESS</sequence>
<feature type="compositionally biased region" description="Acidic residues" evidence="1">
    <location>
        <begin position="183"/>
        <end position="197"/>
    </location>
</feature>
<dbReference type="Proteomes" id="UP001057375">
    <property type="component" value="Unassembled WGS sequence"/>
</dbReference>
<proteinExistence type="predicted"/>
<organism evidence="2 3">
    <name type="scientific">Aduncisulcus paluster</name>
    <dbReference type="NCBI Taxonomy" id="2918883"/>
    <lineage>
        <taxon>Eukaryota</taxon>
        <taxon>Metamonada</taxon>
        <taxon>Carpediemonas-like organisms</taxon>
        <taxon>Aduncisulcus</taxon>
    </lineage>
</organism>
<comment type="caution">
    <text evidence="2">The sequence shown here is derived from an EMBL/GenBank/DDBJ whole genome shotgun (WGS) entry which is preliminary data.</text>
</comment>
<reference evidence="2" key="1">
    <citation type="submission" date="2022-03" db="EMBL/GenBank/DDBJ databases">
        <title>Draft genome sequence of Aduncisulcus paluster, a free-living microaerophilic Fornicata.</title>
        <authorList>
            <person name="Yuyama I."/>
            <person name="Kume K."/>
            <person name="Tamura T."/>
            <person name="Inagaki Y."/>
            <person name="Hashimoto T."/>
        </authorList>
    </citation>
    <scope>NUCLEOTIDE SEQUENCE</scope>
    <source>
        <strain evidence="2">NY0171</strain>
    </source>
</reference>
<feature type="compositionally biased region" description="Basic and acidic residues" evidence="1">
    <location>
        <begin position="166"/>
        <end position="182"/>
    </location>
</feature>
<dbReference type="EMBL" id="BQXS01001919">
    <property type="protein sequence ID" value="GKT31206.1"/>
    <property type="molecule type" value="Genomic_DNA"/>
</dbReference>
<feature type="non-terminal residue" evidence="2">
    <location>
        <position position="1"/>
    </location>
</feature>